<dbReference type="PANTHER" id="PTHR23513">
    <property type="entry name" value="INTEGRAL MEMBRANE EFFLUX PROTEIN-RELATED"/>
    <property type="match status" value="1"/>
</dbReference>
<dbReference type="PROSITE" id="PS50850">
    <property type="entry name" value="MFS"/>
    <property type="match status" value="1"/>
</dbReference>
<keyword evidence="3 6" id="KW-0812">Transmembrane</keyword>
<evidence type="ECO:0000256" key="4">
    <source>
        <dbReference type="ARBA" id="ARBA00022989"/>
    </source>
</evidence>
<feature type="transmembrane region" description="Helical" evidence="6">
    <location>
        <begin position="230"/>
        <end position="251"/>
    </location>
</feature>
<evidence type="ECO:0000259" key="7">
    <source>
        <dbReference type="PROSITE" id="PS50850"/>
    </source>
</evidence>
<dbReference type="GO" id="GO:0022857">
    <property type="term" value="F:transmembrane transporter activity"/>
    <property type="evidence" value="ECO:0007669"/>
    <property type="project" value="InterPro"/>
</dbReference>
<feature type="transmembrane region" description="Helical" evidence="6">
    <location>
        <begin position="21"/>
        <end position="45"/>
    </location>
</feature>
<dbReference type="PANTHER" id="PTHR23513:SF6">
    <property type="entry name" value="MAJOR FACILITATOR SUPERFAMILY ASSOCIATED DOMAIN-CONTAINING PROTEIN"/>
    <property type="match status" value="1"/>
</dbReference>
<feature type="transmembrane region" description="Helical" evidence="6">
    <location>
        <begin position="379"/>
        <end position="399"/>
    </location>
</feature>
<dbReference type="AlphaFoldDB" id="A0A1F4V2M5"/>
<evidence type="ECO:0000256" key="2">
    <source>
        <dbReference type="ARBA" id="ARBA00022475"/>
    </source>
</evidence>
<name>A0A1F4V2M5_UNCKA</name>
<gene>
    <name evidence="8" type="ORF">A2982_02710</name>
</gene>
<dbReference type="SUPFAM" id="SSF103473">
    <property type="entry name" value="MFS general substrate transporter"/>
    <property type="match status" value="1"/>
</dbReference>
<dbReference type="InterPro" id="IPR011701">
    <property type="entry name" value="MFS"/>
</dbReference>
<feature type="transmembrane region" description="Helical" evidence="6">
    <location>
        <begin position="293"/>
        <end position="311"/>
    </location>
</feature>
<feature type="transmembrane region" description="Helical" evidence="6">
    <location>
        <begin position="331"/>
        <end position="358"/>
    </location>
</feature>
<keyword evidence="2" id="KW-1003">Cell membrane</keyword>
<dbReference type="Proteomes" id="UP000178771">
    <property type="component" value="Unassembled WGS sequence"/>
</dbReference>
<dbReference type="STRING" id="1802624.A2982_02710"/>
<dbReference type="Pfam" id="PF07690">
    <property type="entry name" value="MFS_1"/>
    <property type="match status" value="1"/>
</dbReference>
<dbReference type="CDD" id="cd06173">
    <property type="entry name" value="MFS_MefA_like"/>
    <property type="match status" value="1"/>
</dbReference>
<reference evidence="8 9" key="1">
    <citation type="journal article" date="2016" name="Nat. Commun.">
        <title>Thousands of microbial genomes shed light on interconnected biogeochemical processes in an aquifer system.</title>
        <authorList>
            <person name="Anantharaman K."/>
            <person name="Brown C.T."/>
            <person name="Hug L.A."/>
            <person name="Sharon I."/>
            <person name="Castelle C.J."/>
            <person name="Probst A.J."/>
            <person name="Thomas B.C."/>
            <person name="Singh A."/>
            <person name="Wilkins M.J."/>
            <person name="Karaoz U."/>
            <person name="Brodie E.L."/>
            <person name="Williams K.H."/>
            <person name="Hubbard S.S."/>
            <person name="Banfield J.F."/>
        </authorList>
    </citation>
    <scope>NUCLEOTIDE SEQUENCE [LARGE SCALE GENOMIC DNA]</scope>
</reference>
<feature type="transmembrane region" description="Helical" evidence="6">
    <location>
        <begin position="263"/>
        <end position="281"/>
    </location>
</feature>
<organism evidence="8 9">
    <name type="scientific">candidate division WWE3 bacterium RIFCSPLOWO2_01_FULL_39_13</name>
    <dbReference type="NCBI Taxonomy" id="1802624"/>
    <lineage>
        <taxon>Bacteria</taxon>
        <taxon>Katanobacteria</taxon>
    </lineage>
</organism>
<keyword evidence="4 6" id="KW-1133">Transmembrane helix</keyword>
<protein>
    <recommendedName>
        <fullName evidence="7">Major facilitator superfamily (MFS) profile domain-containing protein</fullName>
    </recommendedName>
</protein>
<feature type="transmembrane region" description="Helical" evidence="6">
    <location>
        <begin position="144"/>
        <end position="163"/>
    </location>
</feature>
<evidence type="ECO:0000256" key="5">
    <source>
        <dbReference type="ARBA" id="ARBA00023136"/>
    </source>
</evidence>
<dbReference type="InterPro" id="IPR036259">
    <property type="entry name" value="MFS_trans_sf"/>
</dbReference>
<comment type="subcellular location">
    <subcellularLocation>
        <location evidence="1">Cell membrane</location>
        <topology evidence="1">Multi-pass membrane protein</topology>
    </subcellularLocation>
</comment>
<dbReference type="InterPro" id="IPR020846">
    <property type="entry name" value="MFS_dom"/>
</dbReference>
<feature type="domain" description="Major facilitator superfamily (MFS) profile" evidence="7">
    <location>
        <begin position="16"/>
        <end position="430"/>
    </location>
</feature>
<feature type="transmembrane region" description="Helical" evidence="6">
    <location>
        <begin position="169"/>
        <end position="190"/>
    </location>
</feature>
<dbReference type="Gene3D" id="1.20.1250.20">
    <property type="entry name" value="MFS general substrate transporter like domains"/>
    <property type="match status" value="1"/>
</dbReference>
<evidence type="ECO:0000256" key="1">
    <source>
        <dbReference type="ARBA" id="ARBA00004651"/>
    </source>
</evidence>
<feature type="transmembrane region" description="Helical" evidence="6">
    <location>
        <begin position="405"/>
        <end position="425"/>
    </location>
</feature>
<evidence type="ECO:0000256" key="3">
    <source>
        <dbReference type="ARBA" id="ARBA00022692"/>
    </source>
</evidence>
<dbReference type="EMBL" id="MEVH01000022">
    <property type="protein sequence ID" value="OGC51454.1"/>
    <property type="molecule type" value="Genomic_DNA"/>
</dbReference>
<evidence type="ECO:0000256" key="6">
    <source>
        <dbReference type="SAM" id="Phobius"/>
    </source>
</evidence>
<proteinExistence type="predicted"/>
<dbReference type="GO" id="GO:0005886">
    <property type="term" value="C:plasma membrane"/>
    <property type="evidence" value="ECO:0007669"/>
    <property type="project" value="UniProtKB-SubCell"/>
</dbReference>
<accession>A0A1F4V2M5</accession>
<feature type="transmembrane region" description="Helical" evidence="6">
    <location>
        <begin position="51"/>
        <end position="76"/>
    </location>
</feature>
<keyword evidence="5 6" id="KW-0472">Membrane</keyword>
<comment type="caution">
    <text evidence="8">The sequence shown here is derived from an EMBL/GenBank/DDBJ whole genome shotgun (WGS) entry which is preliminary data.</text>
</comment>
<evidence type="ECO:0000313" key="9">
    <source>
        <dbReference type="Proteomes" id="UP000178771"/>
    </source>
</evidence>
<evidence type="ECO:0000313" key="8">
    <source>
        <dbReference type="EMBL" id="OGC51454.1"/>
    </source>
</evidence>
<sequence>MTAVKKIFLSVFVNKNFLKLWLAQILSQSSVNILTFVLAISAYNATKSNGAVSYVIISFGVAALIFGAPAGVIVDYLDNKKTLVWSIILRALFILILLFATNNLLVTVALAFILNSITQFFFPAEASAIPLIVKRGDLLSANSIYSMTYFIAQIIGFVSAGFLLEMLQFNFTIVFLTILFLISAYLVYTINFPPSEKIKLNLSKLSDQVILEFKKGISYIKRHNNVKLPIYYLALSQVLTGTLLTLLPGYAVEVLGLKVEQTSLYLVAPVAVGMVIGSIYLNRFGKKLNRDKIVNIGFIGGFISLAMLSVIHRVGFEMFSRNIQISKNLPFAYNTFLGVDLLFFSILFMGCAGLFNAFIIIVNNTRLQSKTEEKMRGRIYGVLQTGVTIAAFLPILLAGHLADVFGINKIIFAIALLMLMAYAVVKPRHADHRSTTVNRPF</sequence>